<reference evidence="2 3" key="1">
    <citation type="submission" date="2020-08" db="EMBL/GenBank/DDBJ databases">
        <title>Sequencing the genomes of 1000 actinobacteria strains.</title>
        <authorList>
            <person name="Klenk H.-P."/>
        </authorList>
    </citation>
    <scope>NUCLEOTIDE SEQUENCE [LARGE SCALE GENOMIC DNA]</scope>
    <source>
        <strain evidence="2 3">DSM 43768</strain>
    </source>
</reference>
<evidence type="ECO:0000259" key="1">
    <source>
        <dbReference type="Pfam" id="PF01636"/>
    </source>
</evidence>
<dbReference type="EMBL" id="JACHMI010000001">
    <property type="protein sequence ID" value="MBB6552105.1"/>
    <property type="molecule type" value="Genomic_DNA"/>
</dbReference>
<protein>
    <recommendedName>
        <fullName evidence="1">Aminoglycoside phosphotransferase domain-containing protein</fullName>
    </recommendedName>
</protein>
<dbReference type="Proteomes" id="UP000565579">
    <property type="component" value="Unassembled WGS sequence"/>
</dbReference>
<evidence type="ECO:0000313" key="2">
    <source>
        <dbReference type="EMBL" id="MBB6552105.1"/>
    </source>
</evidence>
<dbReference type="SUPFAM" id="SSF56112">
    <property type="entry name" value="Protein kinase-like (PK-like)"/>
    <property type="match status" value="1"/>
</dbReference>
<evidence type="ECO:0000313" key="3">
    <source>
        <dbReference type="Proteomes" id="UP000565579"/>
    </source>
</evidence>
<dbReference type="AlphaFoldDB" id="A0A7X0U263"/>
<name>A0A7X0U263_9ACTN</name>
<dbReference type="InterPro" id="IPR011009">
    <property type="entry name" value="Kinase-like_dom_sf"/>
</dbReference>
<gene>
    <name evidence="2" type="ORF">HD593_006900</name>
</gene>
<sequence>MPEEEVLAGGGINHVVRAGDTVRRPQGPWTPAVHALLRHLEARGFTGAPRSHGIDEQGREVLDFVPGETADYPLPGWVRTDEVLAAVARLLRGYHDATAGLSHDGPWYFPPVEPAEVICHGDVATYNCVFRQGRPVAFIDFDTAHPGPRVWDVAYAAYRFVPLHDPGDGDGIPVAEQARRLRLFSGAYGLDEAGRRALVPTAIRRLEHLVGFMRERAAAGDAAFAGHVARGDDRFYELNMAHLRRHESALTTC</sequence>
<accession>A0A7X0U263</accession>
<organism evidence="2 3">
    <name type="scientific">Nonomuraea rubra</name>
    <dbReference type="NCBI Taxonomy" id="46180"/>
    <lineage>
        <taxon>Bacteria</taxon>
        <taxon>Bacillati</taxon>
        <taxon>Actinomycetota</taxon>
        <taxon>Actinomycetes</taxon>
        <taxon>Streptosporangiales</taxon>
        <taxon>Streptosporangiaceae</taxon>
        <taxon>Nonomuraea</taxon>
    </lineage>
</organism>
<feature type="domain" description="Aminoglycoside phosphotransferase" evidence="1">
    <location>
        <begin position="113"/>
        <end position="163"/>
    </location>
</feature>
<keyword evidence="3" id="KW-1185">Reference proteome</keyword>
<comment type="caution">
    <text evidence="2">The sequence shown here is derived from an EMBL/GenBank/DDBJ whole genome shotgun (WGS) entry which is preliminary data.</text>
</comment>
<dbReference type="InterPro" id="IPR002575">
    <property type="entry name" value="Aminoglycoside_PTrfase"/>
</dbReference>
<proteinExistence type="predicted"/>
<dbReference type="Gene3D" id="3.90.1200.10">
    <property type="match status" value="1"/>
</dbReference>
<dbReference type="RefSeq" id="WP_185106074.1">
    <property type="nucleotide sequence ID" value="NZ_BAAAXY010000183.1"/>
</dbReference>
<dbReference type="Pfam" id="PF01636">
    <property type="entry name" value="APH"/>
    <property type="match status" value="1"/>
</dbReference>